<keyword evidence="2" id="KW-0378">Hydrolase</keyword>
<keyword evidence="1" id="KW-0540">Nuclease</keyword>
<name>A0ABT2Y5R4_9MOLU</name>
<keyword evidence="3" id="KW-0472">Membrane</keyword>
<organism evidence="4 5">
    <name type="scientific">Paracholeplasma manati</name>
    <dbReference type="NCBI Taxonomy" id="591373"/>
    <lineage>
        <taxon>Bacteria</taxon>
        <taxon>Bacillati</taxon>
        <taxon>Mycoplasmatota</taxon>
        <taxon>Mollicutes</taxon>
        <taxon>Acholeplasmatales</taxon>
        <taxon>Acholeplasmataceae</taxon>
        <taxon>Paracholeplasma</taxon>
    </lineage>
</organism>
<dbReference type="Proteomes" id="UP001177160">
    <property type="component" value="Unassembled WGS sequence"/>
</dbReference>
<sequence length="326" mass="37280">MATKKKTTVQKELKKVVRKKVKKVKQDPALMLLLIVVVLALAIVYYIFFYQPPATQTYGSEQNEEGYYYYTLVENNTYYYDANNDIGDALKTTLHTIINTGFSPTTYDDARQILGEADAVLDDPSKVLAIYNSATVSSTWDGTTWTREHVWPNSRLGIPRVTGSQRNQASDLHNLRAIIQSVNASRSDRIFTDNSGENQINDDGGYYPGDEHRGDVARILFYMAVMYDFLELADEGFEDGETYTMDRITMGKLSVLLEWHKLDPVDAFEVKRNEVIFNAQGNRNPFIDKPEYVHLIWENKTIQDLTKVETTTFLPNQSFGFLQMVL</sequence>
<evidence type="ECO:0000313" key="5">
    <source>
        <dbReference type="Proteomes" id="UP001177160"/>
    </source>
</evidence>
<evidence type="ECO:0000256" key="2">
    <source>
        <dbReference type="ARBA" id="ARBA00022801"/>
    </source>
</evidence>
<dbReference type="Pfam" id="PF04231">
    <property type="entry name" value="Endonuclease_1"/>
    <property type="match status" value="1"/>
</dbReference>
<proteinExistence type="predicted"/>
<keyword evidence="3" id="KW-1133">Transmembrane helix</keyword>
<dbReference type="SUPFAM" id="SSF54060">
    <property type="entry name" value="His-Me finger endonucleases"/>
    <property type="match status" value="1"/>
</dbReference>
<comment type="caution">
    <text evidence="4">The sequence shown here is derived from an EMBL/GenBank/DDBJ whole genome shotgun (WGS) entry which is preliminary data.</text>
</comment>
<gene>
    <name evidence="4" type="ORF">N7548_04470</name>
</gene>
<keyword evidence="4" id="KW-0255">Endonuclease</keyword>
<dbReference type="PANTHER" id="PTHR33607:SF2">
    <property type="entry name" value="ENDONUCLEASE-1"/>
    <property type="match status" value="1"/>
</dbReference>
<dbReference type="EMBL" id="JAOVQM010000003">
    <property type="protein sequence ID" value="MCV2232079.1"/>
    <property type="molecule type" value="Genomic_DNA"/>
</dbReference>
<protein>
    <submittedName>
        <fullName evidence="4">Endonuclease</fullName>
    </submittedName>
</protein>
<dbReference type="PANTHER" id="PTHR33607">
    <property type="entry name" value="ENDONUCLEASE-1"/>
    <property type="match status" value="1"/>
</dbReference>
<keyword evidence="5" id="KW-1185">Reference proteome</keyword>
<feature type="transmembrane region" description="Helical" evidence="3">
    <location>
        <begin position="29"/>
        <end position="48"/>
    </location>
</feature>
<dbReference type="RefSeq" id="WP_263608245.1">
    <property type="nucleotide sequence ID" value="NZ_JAOVQM010000003.1"/>
</dbReference>
<dbReference type="InterPro" id="IPR007346">
    <property type="entry name" value="Endonuclease-I"/>
</dbReference>
<dbReference type="InterPro" id="IPR044925">
    <property type="entry name" value="His-Me_finger_sf"/>
</dbReference>
<evidence type="ECO:0000256" key="3">
    <source>
        <dbReference type="SAM" id="Phobius"/>
    </source>
</evidence>
<dbReference type="GO" id="GO:0004519">
    <property type="term" value="F:endonuclease activity"/>
    <property type="evidence" value="ECO:0007669"/>
    <property type="project" value="UniProtKB-KW"/>
</dbReference>
<evidence type="ECO:0000313" key="4">
    <source>
        <dbReference type="EMBL" id="MCV2232079.1"/>
    </source>
</evidence>
<reference evidence="4" key="1">
    <citation type="submission" date="2022-09" db="EMBL/GenBank/DDBJ databases">
        <title>Novel Mycoplasma species identified in domestic and wild animals.</title>
        <authorList>
            <person name="Volokhov D.V."/>
            <person name="Furtak V.A."/>
            <person name="Zagorodnyaya T.A."/>
        </authorList>
    </citation>
    <scope>NUCLEOTIDE SEQUENCE</scope>
    <source>
        <strain evidence="4">Oakley</strain>
    </source>
</reference>
<keyword evidence="3" id="KW-0812">Transmembrane</keyword>
<accession>A0ABT2Y5R4</accession>
<evidence type="ECO:0000256" key="1">
    <source>
        <dbReference type="ARBA" id="ARBA00022722"/>
    </source>
</evidence>